<keyword evidence="2" id="KW-1133">Transmembrane helix</keyword>
<reference evidence="4 5" key="1">
    <citation type="submission" date="2019-05" db="EMBL/GenBank/DDBJ databases">
        <title>We sequenced the genome of Paenibacillus hemerocallicola KCTC 33185 for further insight into its adaptation and study the phylogeny of Paenibacillus.</title>
        <authorList>
            <person name="Narsing Rao M.P."/>
        </authorList>
    </citation>
    <scope>NUCLEOTIDE SEQUENCE [LARGE SCALE GENOMIC DNA]</scope>
    <source>
        <strain evidence="4 5">KCTC 33185</strain>
    </source>
</reference>
<evidence type="ECO:0000313" key="4">
    <source>
        <dbReference type="EMBL" id="TNJ68326.1"/>
    </source>
</evidence>
<evidence type="ECO:0000256" key="1">
    <source>
        <dbReference type="ARBA" id="ARBA00009670"/>
    </source>
</evidence>
<dbReference type="Pfam" id="PF03109">
    <property type="entry name" value="ABC1"/>
    <property type="match status" value="1"/>
</dbReference>
<comment type="caution">
    <text evidence="4">The sequence shown here is derived from an EMBL/GenBank/DDBJ whole genome shotgun (WGS) entry which is preliminary data.</text>
</comment>
<dbReference type="SUPFAM" id="SSF56112">
    <property type="entry name" value="Protein kinase-like (PK-like)"/>
    <property type="match status" value="1"/>
</dbReference>
<organism evidence="4 5">
    <name type="scientific">Paenibacillus hemerocallicola</name>
    <dbReference type="NCBI Taxonomy" id="1172614"/>
    <lineage>
        <taxon>Bacteria</taxon>
        <taxon>Bacillati</taxon>
        <taxon>Bacillota</taxon>
        <taxon>Bacilli</taxon>
        <taxon>Bacillales</taxon>
        <taxon>Paenibacillaceae</taxon>
        <taxon>Paenibacillus</taxon>
    </lineage>
</organism>
<dbReference type="RefSeq" id="WP_139600303.1">
    <property type="nucleotide sequence ID" value="NZ_VDCQ01000001.1"/>
</dbReference>
<feature type="domain" description="ABC1 atypical kinase-like" evidence="3">
    <location>
        <begin position="94"/>
        <end position="338"/>
    </location>
</feature>
<dbReference type="Proteomes" id="UP000307943">
    <property type="component" value="Unassembled WGS sequence"/>
</dbReference>
<protein>
    <submittedName>
        <fullName evidence="4">AarF/ABC1/UbiB kinase family protein</fullName>
    </submittedName>
</protein>
<evidence type="ECO:0000313" key="5">
    <source>
        <dbReference type="Proteomes" id="UP000307943"/>
    </source>
</evidence>
<keyword evidence="2" id="KW-0812">Transmembrane</keyword>
<name>A0A5C4TI35_9BACL</name>
<evidence type="ECO:0000259" key="3">
    <source>
        <dbReference type="Pfam" id="PF03109"/>
    </source>
</evidence>
<dbReference type="GO" id="GO:0016301">
    <property type="term" value="F:kinase activity"/>
    <property type="evidence" value="ECO:0007669"/>
    <property type="project" value="UniProtKB-KW"/>
</dbReference>
<dbReference type="PANTHER" id="PTHR10566">
    <property type="entry name" value="CHAPERONE-ACTIVITY OF BC1 COMPLEX CABC1 -RELATED"/>
    <property type="match status" value="1"/>
</dbReference>
<accession>A0A5C4TI35</accession>
<gene>
    <name evidence="4" type="ORF">FE784_01320</name>
</gene>
<keyword evidence="2" id="KW-0472">Membrane</keyword>
<keyword evidence="5" id="KW-1185">Reference proteome</keyword>
<dbReference type="InterPro" id="IPR011009">
    <property type="entry name" value="Kinase-like_dom_sf"/>
</dbReference>
<comment type="similarity">
    <text evidence="1">Belongs to the protein kinase superfamily. ADCK protein kinase family.</text>
</comment>
<evidence type="ECO:0000256" key="2">
    <source>
        <dbReference type="SAM" id="Phobius"/>
    </source>
</evidence>
<dbReference type="CDD" id="cd05121">
    <property type="entry name" value="ABC1_ADCK3-like"/>
    <property type="match status" value="1"/>
</dbReference>
<dbReference type="AlphaFoldDB" id="A0A5C4TI35"/>
<sequence>MIGRRLRHINRYRDIAMALTRHGFGFVVEEMDIFHLLSIPERMGWTSAKADRKTVGERIRHVIEELGPTFVKLGQIASTRSDLIPPSILKELEKLQDNVLPFSFHEVRAIAQAELGIELEQAFTSFDTEPVAAASIGQVHIGTLHSGERVAVKIQRPGIDYTVRTDLAILQNLAVLAEARFEWAKRFQLRNMIDSFGKSLIEELDYTVEARNTETLYKQTLPHTRIRIPRIYGEYSSKKLMTMEFLDGTKLNQPEQLRARGYDPKSIAEKLMQAILQQIFIDGFFHADPHPGNLMVLPGEIIAFLDFGMVGRLTPEMKQHFAALIIALMRQSTAGVIKSVLRMGLVTEQVDMQHLRRDVDRLRDKYVGVPFSDISLGEAVNDLFDVAYRHHIRIPTDFILVGKTLITIEGLVEQLDPDISILRIAEPFGKRLLLEQLRPGKVADWVKEQIADYGELLVHLPKQLSEIVTVLKRGRLEIAVPDFDKFLRKLDRIINRISFSIVLLSFSIIMTGLIIGSSLNRQASMLWHIPALEIGFVIAIFLVVWLIHSIFKSGRF</sequence>
<dbReference type="EMBL" id="VDCQ01000001">
    <property type="protein sequence ID" value="TNJ68326.1"/>
    <property type="molecule type" value="Genomic_DNA"/>
</dbReference>
<keyword evidence="4" id="KW-0418">Kinase</keyword>
<feature type="transmembrane region" description="Helical" evidence="2">
    <location>
        <begin position="525"/>
        <end position="547"/>
    </location>
</feature>
<dbReference type="PANTHER" id="PTHR10566:SF113">
    <property type="entry name" value="PROTEIN ACTIVITY OF BC1 COMPLEX KINASE 7, CHLOROPLASTIC"/>
    <property type="match status" value="1"/>
</dbReference>
<proteinExistence type="inferred from homology"/>
<feature type="transmembrane region" description="Helical" evidence="2">
    <location>
        <begin position="497"/>
        <end position="519"/>
    </location>
</feature>
<dbReference type="OrthoDB" id="9795390at2"/>
<dbReference type="InterPro" id="IPR004147">
    <property type="entry name" value="ABC1_dom"/>
</dbReference>
<dbReference type="InterPro" id="IPR050154">
    <property type="entry name" value="UbiB_kinase"/>
</dbReference>
<keyword evidence="4" id="KW-0808">Transferase</keyword>